<evidence type="ECO:0000313" key="2">
    <source>
        <dbReference type="EMBL" id="GAB95332.1"/>
    </source>
</evidence>
<dbReference type="STRING" id="1184609.KILIM_018_00820"/>
<keyword evidence="3" id="KW-1185">Reference proteome</keyword>
<proteinExistence type="predicted"/>
<evidence type="ECO:0000256" key="1">
    <source>
        <dbReference type="SAM" id="MobiDB-lite"/>
    </source>
</evidence>
<dbReference type="EMBL" id="BAHD01000018">
    <property type="protein sequence ID" value="GAB95332.1"/>
    <property type="molecule type" value="Genomic_DNA"/>
</dbReference>
<dbReference type="Proteomes" id="UP000008366">
    <property type="component" value="Unassembled WGS sequence"/>
</dbReference>
<sequence length="106" mass="11314">MTTIVPMVSARDELASPVNVLVVSVWSERFGRRRMVSHTDPRGDLLNSSALVRHNAPTDAAIVDTVRMWLSTIGNAAVTPGQRAPIRLLRSQPPEPGEGGGTGEGT</sequence>
<organism evidence="2 3">
    <name type="scientific">Kineosphaera limosa NBRC 100340</name>
    <dbReference type="NCBI Taxonomy" id="1184609"/>
    <lineage>
        <taxon>Bacteria</taxon>
        <taxon>Bacillati</taxon>
        <taxon>Actinomycetota</taxon>
        <taxon>Actinomycetes</taxon>
        <taxon>Micrococcales</taxon>
        <taxon>Dermatophilaceae</taxon>
        <taxon>Kineosphaera</taxon>
    </lineage>
</organism>
<name>K6WTD0_9MICO</name>
<evidence type="ECO:0000313" key="3">
    <source>
        <dbReference type="Proteomes" id="UP000008366"/>
    </source>
</evidence>
<protein>
    <submittedName>
        <fullName evidence="2">Uncharacterized protein</fullName>
    </submittedName>
</protein>
<reference evidence="2 3" key="1">
    <citation type="submission" date="2012-08" db="EMBL/GenBank/DDBJ databases">
        <title>Whole genome shotgun sequence of Kineosphaera limosa NBRC 100340.</title>
        <authorList>
            <person name="Yoshida I."/>
            <person name="Isaki S."/>
            <person name="Hosoyama A."/>
            <person name="Tsuchikane K."/>
            <person name="Katsumata H."/>
            <person name="Ando Y."/>
            <person name="Ohji S."/>
            <person name="Hamada M."/>
            <person name="Tamura T."/>
            <person name="Yamazoe A."/>
            <person name="Yamazaki S."/>
            <person name="Fujita N."/>
        </authorList>
    </citation>
    <scope>NUCLEOTIDE SEQUENCE [LARGE SCALE GENOMIC DNA]</scope>
    <source>
        <strain evidence="2 3">NBRC 100340</strain>
    </source>
</reference>
<comment type="caution">
    <text evidence="2">The sequence shown here is derived from an EMBL/GenBank/DDBJ whole genome shotgun (WGS) entry which is preliminary data.</text>
</comment>
<accession>K6WTD0</accession>
<feature type="compositionally biased region" description="Gly residues" evidence="1">
    <location>
        <begin position="97"/>
        <end position="106"/>
    </location>
</feature>
<dbReference type="AlphaFoldDB" id="K6WTD0"/>
<feature type="region of interest" description="Disordered" evidence="1">
    <location>
        <begin position="81"/>
        <end position="106"/>
    </location>
</feature>
<gene>
    <name evidence="2" type="ORF">KILIM_018_00820</name>
</gene>